<dbReference type="Pfam" id="PF00012">
    <property type="entry name" value="HSP70"/>
    <property type="match status" value="1"/>
</dbReference>
<feature type="compositionally biased region" description="Polar residues" evidence="5">
    <location>
        <begin position="213"/>
        <end position="252"/>
    </location>
</feature>
<feature type="non-terminal residue" evidence="8">
    <location>
        <position position="1"/>
    </location>
</feature>
<feature type="region of interest" description="Disordered" evidence="5">
    <location>
        <begin position="208"/>
        <end position="278"/>
    </location>
</feature>
<dbReference type="SUPFAM" id="SSF100934">
    <property type="entry name" value="Heat shock protein 70kD (HSP70), C-terminal subdomain"/>
    <property type="match status" value="1"/>
</dbReference>
<dbReference type="FunFam" id="3.30.420.40:FF:000545">
    <property type="entry name" value="Endoplasmic reticulum chaperone BiP"/>
    <property type="match status" value="1"/>
</dbReference>
<dbReference type="PANTHER" id="PTHR19375">
    <property type="entry name" value="HEAT SHOCK PROTEIN 70KDA"/>
    <property type="match status" value="1"/>
</dbReference>
<dbReference type="SUPFAM" id="SSF48726">
    <property type="entry name" value="Immunoglobulin"/>
    <property type="match status" value="1"/>
</dbReference>
<dbReference type="Gene3D" id="2.60.40.10">
    <property type="entry name" value="Immunoglobulins"/>
    <property type="match status" value="1"/>
</dbReference>
<evidence type="ECO:0000256" key="5">
    <source>
        <dbReference type="SAM" id="MobiDB-lite"/>
    </source>
</evidence>
<evidence type="ECO:0000259" key="7">
    <source>
        <dbReference type="PROSITE" id="PS50835"/>
    </source>
</evidence>
<feature type="non-terminal residue" evidence="8">
    <location>
        <position position="579"/>
    </location>
</feature>
<sequence>MEDGEGDFLKGGVKKKRLHTAHPGLPADLQKDIMRLPALIPGAPHQGHAGKVPQDADSPSSFPKPPRRKRTGVTLSADRWSSMVAENVTVMEGETLVLNCTIDSEDRSHLEWKNPRGFVVFFNNMTGDGGLYTCLHYIHPVTTKAVNVTVVAYSQDHCVEKTAKCTSMGTLVIRSQKSRVTVECIVRHGALNNPQAYLKASLTVEKSSEEKGLSSTSTEEYSRGSSPPSALTQETTTRLPETANETYTSSVPAATELAEGNATTNSSGEAEGHDGTRRSKNGTVLIVLVTVLIACLLVVVLFFVTKLRKAHAQWKKENEDWDQSLESNKSKSSNDDKVQERKNGQDAKRLIGRRFDDAVVQSDMKHWPFTVINDSTRPKVQVEYKGETKSFYPEEVSSMVLTKMKEIAEAYLGKTVTNAVITVPAYFNDSQRQATKDAGTISGLNVLRIINEPTAAAIAYGLDKKVYVKWVILTCILNLLGDACELPLPIYFQRSTLFRLVFLMTECSNIATGCLTAEKEEYEHQQKELEKVCNPIITKLYQSAGGMPGGMPEGMPGGFPGAGAASGGGSSGPTIEEVD</sequence>
<keyword evidence="6" id="KW-1133">Transmembrane helix</keyword>
<evidence type="ECO:0000313" key="9">
    <source>
        <dbReference type="Proteomes" id="UP000736164"/>
    </source>
</evidence>
<evidence type="ECO:0000256" key="6">
    <source>
        <dbReference type="SAM" id="Phobius"/>
    </source>
</evidence>
<feature type="region of interest" description="Disordered" evidence="5">
    <location>
        <begin position="40"/>
        <end position="73"/>
    </location>
</feature>
<dbReference type="FunFam" id="3.30.30.30:FF:000001">
    <property type="entry name" value="heat shock 70 kDa protein-like"/>
    <property type="match status" value="1"/>
</dbReference>
<dbReference type="InterPro" id="IPR029048">
    <property type="entry name" value="HSP70_C_sf"/>
</dbReference>
<accession>A0A8J7NR96</accession>
<dbReference type="SMART" id="SM00409">
    <property type="entry name" value="IG"/>
    <property type="match status" value="1"/>
</dbReference>
<feature type="region of interest" description="Disordered" evidence="5">
    <location>
        <begin position="1"/>
        <end position="27"/>
    </location>
</feature>
<evidence type="ECO:0000256" key="3">
    <source>
        <dbReference type="ARBA" id="ARBA00022840"/>
    </source>
</evidence>
<evidence type="ECO:0000256" key="4">
    <source>
        <dbReference type="RuleBase" id="RU003322"/>
    </source>
</evidence>
<evidence type="ECO:0000313" key="8">
    <source>
        <dbReference type="EMBL" id="MBN3317990.1"/>
    </source>
</evidence>
<keyword evidence="2 4" id="KW-0547">Nucleotide-binding</keyword>
<dbReference type="GO" id="GO:0005524">
    <property type="term" value="F:ATP binding"/>
    <property type="evidence" value="ECO:0007669"/>
    <property type="project" value="UniProtKB-KW"/>
</dbReference>
<keyword evidence="6" id="KW-0472">Membrane</keyword>
<dbReference type="InterPro" id="IPR036179">
    <property type="entry name" value="Ig-like_dom_sf"/>
</dbReference>
<evidence type="ECO:0000256" key="2">
    <source>
        <dbReference type="ARBA" id="ARBA00022741"/>
    </source>
</evidence>
<protein>
    <submittedName>
        <fullName evidence="8">HSP7C protein</fullName>
    </submittedName>
</protein>
<dbReference type="InterPro" id="IPR007110">
    <property type="entry name" value="Ig-like_dom"/>
</dbReference>
<dbReference type="EMBL" id="JAAWVO010037540">
    <property type="protein sequence ID" value="MBN3317990.1"/>
    <property type="molecule type" value="Genomic_DNA"/>
</dbReference>
<evidence type="ECO:0000256" key="1">
    <source>
        <dbReference type="ARBA" id="ARBA00007381"/>
    </source>
</evidence>
<dbReference type="AlphaFoldDB" id="A0A8J7NR96"/>
<feature type="domain" description="Ig-like" evidence="7">
    <location>
        <begin position="66"/>
        <end position="134"/>
    </location>
</feature>
<keyword evidence="6" id="KW-0812">Transmembrane</keyword>
<comment type="caution">
    <text evidence="8">The sequence shown here is derived from an EMBL/GenBank/DDBJ whole genome shotgun (WGS) entry which is preliminary data.</text>
</comment>
<dbReference type="InterPro" id="IPR013783">
    <property type="entry name" value="Ig-like_fold"/>
</dbReference>
<reference evidence="8" key="1">
    <citation type="journal article" date="2021" name="Cell">
        <title>Tracing the genetic footprints of vertebrate landing in non-teleost ray-finned fishes.</title>
        <authorList>
            <person name="Bi X."/>
            <person name="Wang K."/>
            <person name="Yang L."/>
            <person name="Pan H."/>
            <person name="Jiang H."/>
            <person name="Wei Q."/>
            <person name="Fang M."/>
            <person name="Yu H."/>
            <person name="Zhu C."/>
            <person name="Cai Y."/>
            <person name="He Y."/>
            <person name="Gan X."/>
            <person name="Zeng H."/>
            <person name="Yu D."/>
            <person name="Zhu Y."/>
            <person name="Jiang H."/>
            <person name="Qiu Q."/>
            <person name="Yang H."/>
            <person name="Zhang Y.E."/>
            <person name="Wang W."/>
            <person name="Zhu M."/>
            <person name="He S."/>
            <person name="Zhang G."/>
        </authorList>
    </citation>
    <scope>NUCLEOTIDE SEQUENCE</scope>
    <source>
        <strain evidence="8">Allg_001</strain>
    </source>
</reference>
<dbReference type="Proteomes" id="UP000736164">
    <property type="component" value="Unassembled WGS sequence"/>
</dbReference>
<dbReference type="Gene3D" id="3.30.420.40">
    <property type="match status" value="1"/>
</dbReference>
<feature type="transmembrane region" description="Helical" evidence="6">
    <location>
        <begin position="284"/>
        <end position="305"/>
    </location>
</feature>
<dbReference type="InterPro" id="IPR043129">
    <property type="entry name" value="ATPase_NBD"/>
</dbReference>
<gene>
    <name evidence="8" type="primary">Hspa8_0</name>
    <name evidence="8" type="ORF">GTO95_0009963</name>
</gene>
<feature type="region of interest" description="Disordered" evidence="5">
    <location>
        <begin position="552"/>
        <end position="579"/>
    </location>
</feature>
<organism evidence="8 9">
    <name type="scientific">Atractosteus spatula</name>
    <name type="common">Alligator gar</name>
    <name type="synonym">Lepisosteus spatula</name>
    <dbReference type="NCBI Taxonomy" id="7917"/>
    <lineage>
        <taxon>Eukaryota</taxon>
        <taxon>Metazoa</taxon>
        <taxon>Chordata</taxon>
        <taxon>Craniata</taxon>
        <taxon>Vertebrata</taxon>
        <taxon>Euteleostomi</taxon>
        <taxon>Actinopterygii</taxon>
        <taxon>Neopterygii</taxon>
        <taxon>Holostei</taxon>
        <taxon>Semionotiformes</taxon>
        <taxon>Lepisosteidae</taxon>
        <taxon>Atractosteus</taxon>
    </lineage>
</organism>
<dbReference type="InterPro" id="IPR013126">
    <property type="entry name" value="Hsp_70_fam"/>
</dbReference>
<dbReference type="PROSITE" id="PS50835">
    <property type="entry name" value="IG_LIKE"/>
    <property type="match status" value="1"/>
</dbReference>
<dbReference type="Gene3D" id="1.20.1270.10">
    <property type="match status" value="1"/>
</dbReference>
<comment type="similarity">
    <text evidence="1 4">Belongs to the heat shock protein 70 family.</text>
</comment>
<dbReference type="GO" id="GO:0140662">
    <property type="term" value="F:ATP-dependent protein folding chaperone"/>
    <property type="evidence" value="ECO:0007669"/>
    <property type="project" value="InterPro"/>
</dbReference>
<feature type="region of interest" description="Disordered" evidence="5">
    <location>
        <begin position="315"/>
        <end position="346"/>
    </location>
</feature>
<name>A0A8J7NR96_ATRSP</name>
<dbReference type="SUPFAM" id="SSF53067">
    <property type="entry name" value="Actin-like ATPase domain"/>
    <property type="match status" value="1"/>
</dbReference>
<keyword evidence="9" id="KW-1185">Reference proteome</keyword>
<feature type="compositionally biased region" description="Basic and acidic residues" evidence="5">
    <location>
        <begin position="328"/>
        <end position="346"/>
    </location>
</feature>
<feature type="compositionally biased region" description="Gly residues" evidence="5">
    <location>
        <begin position="552"/>
        <end position="571"/>
    </location>
</feature>
<proteinExistence type="inferred from homology"/>
<dbReference type="Gene3D" id="3.30.30.30">
    <property type="match status" value="1"/>
</dbReference>
<dbReference type="InterPro" id="IPR003599">
    <property type="entry name" value="Ig_sub"/>
</dbReference>
<keyword evidence="3 4" id="KW-0067">ATP-binding</keyword>